<protein>
    <submittedName>
        <fullName evidence="7">L-Lysine-8-amino-7-oxononanoate aminotransferase</fullName>
        <ecNumber evidence="7">2.6.1.-</ecNumber>
    </submittedName>
</protein>
<accession>A0A1Y5TZU1</accession>
<dbReference type="InterPro" id="IPR015422">
    <property type="entry name" value="PyrdxlP-dep_Trfase_small"/>
</dbReference>
<dbReference type="AlphaFoldDB" id="A0A1Y5TZU1"/>
<proteinExistence type="inferred from homology"/>
<dbReference type="RefSeq" id="WP_085884854.1">
    <property type="nucleotide sequence ID" value="NZ_FWFR01000003.1"/>
</dbReference>
<evidence type="ECO:0000256" key="6">
    <source>
        <dbReference type="RuleBase" id="RU003560"/>
    </source>
</evidence>
<dbReference type="InParanoid" id="A0A1Y5TZU1"/>
<dbReference type="Gene3D" id="3.40.640.10">
    <property type="entry name" value="Type I PLP-dependent aspartate aminotransferase-like (Major domain)"/>
    <property type="match status" value="1"/>
</dbReference>
<gene>
    <name evidence="7" type="primary">bioK</name>
    <name evidence="7" type="ORF">OCH7691_03519</name>
</gene>
<dbReference type="EMBL" id="FWFR01000003">
    <property type="protein sequence ID" value="SLN72848.1"/>
    <property type="molecule type" value="Genomic_DNA"/>
</dbReference>
<dbReference type="GO" id="GO:0009448">
    <property type="term" value="P:gamma-aminobutyric acid metabolic process"/>
    <property type="evidence" value="ECO:0007669"/>
    <property type="project" value="TreeGrafter"/>
</dbReference>
<dbReference type="OrthoDB" id="9801834at2"/>
<dbReference type="PANTHER" id="PTHR42684:SF3">
    <property type="entry name" value="ADENOSYLMETHIONINE-8-AMINO-7-OXONONANOATE AMINOTRANSFERASE"/>
    <property type="match status" value="1"/>
</dbReference>
<dbReference type="NCBIfam" id="NF005682">
    <property type="entry name" value="PRK07480.1"/>
    <property type="match status" value="1"/>
</dbReference>
<evidence type="ECO:0000256" key="1">
    <source>
        <dbReference type="ARBA" id="ARBA00001933"/>
    </source>
</evidence>
<dbReference type="PROSITE" id="PS00600">
    <property type="entry name" value="AA_TRANSFER_CLASS_3"/>
    <property type="match status" value="1"/>
</dbReference>
<sequence>MSNVAASIANSPARRDIDNLIHPYTNLALHEEIGPLIIERGEGVHVFDSEGRQYIEGLAGLWCTSFGFNENELIEAAIAQMRKLPTYHGFGHKSVNPAIDLAEKLKAVAPVPFSHVFFANSGSEANDTVIKLVWYFNNSRGRPEKKKIISRIKGYHGVTVAAASLTGLAPLHADFDLPIARILHTSCPHHYRFGKDGESEEDFATRCAEELEAMIQKEGPETVAAFIAEPVMGAGGVIVPPKGYFEKIQAVLKRHDILMIADEVICGFGRTGNFWGSQTFGIKPDILTCAKQLSSAYLPISAVLVSEDIYQAMLDESRKQGAFAHGFTYSGHPVPAAVGLRTLQLMEERDIMGHVRAVAPRFQQRLKALGDHPLVGETRGVGLIAGIELVADKASHASFDGKKAVGPTAVKLAQGEGLISRAVGGDTLALCPPLIVTEEQIDAIFDRMEAALDKTEAWVKAEGLR</sequence>
<dbReference type="PIRSF" id="PIRSF000521">
    <property type="entry name" value="Transaminase_4ab_Lys_Orn"/>
    <property type="match status" value="1"/>
</dbReference>
<evidence type="ECO:0000313" key="8">
    <source>
        <dbReference type="Proteomes" id="UP000193200"/>
    </source>
</evidence>
<name>A0A1Y5TZU1_9PROT</name>
<evidence type="ECO:0000256" key="2">
    <source>
        <dbReference type="ARBA" id="ARBA00008954"/>
    </source>
</evidence>
<dbReference type="GO" id="GO:0004015">
    <property type="term" value="F:adenosylmethionine-8-amino-7-oxononanoate transaminase activity"/>
    <property type="evidence" value="ECO:0007669"/>
    <property type="project" value="TreeGrafter"/>
</dbReference>
<dbReference type="InterPro" id="IPR015421">
    <property type="entry name" value="PyrdxlP-dep_Trfase_major"/>
</dbReference>
<evidence type="ECO:0000256" key="3">
    <source>
        <dbReference type="ARBA" id="ARBA00022576"/>
    </source>
</evidence>
<dbReference type="Pfam" id="PF00202">
    <property type="entry name" value="Aminotran_3"/>
    <property type="match status" value="1"/>
</dbReference>
<comment type="similarity">
    <text evidence="2 6">Belongs to the class-III pyridoxal-phosphate-dependent aminotransferase family.</text>
</comment>
<dbReference type="InterPro" id="IPR015424">
    <property type="entry name" value="PyrdxlP-dep_Trfase"/>
</dbReference>
<keyword evidence="3 7" id="KW-0032">Aminotransferase</keyword>
<dbReference type="FunCoup" id="A0A1Y5TZU1">
    <property type="interactions" value="209"/>
</dbReference>
<dbReference type="EC" id="2.6.1.-" evidence="7"/>
<evidence type="ECO:0000256" key="5">
    <source>
        <dbReference type="ARBA" id="ARBA00022898"/>
    </source>
</evidence>
<dbReference type="GO" id="GO:0030170">
    <property type="term" value="F:pyridoxal phosphate binding"/>
    <property type="evidence" value="ECO:0007669"/>
    <property type="project" value="InterPro"/>
</dbReference>
<dbReference type="FunFam" id="3.40.640.10:FF:000014">
    <property type="entry name" value="Adenosylmethionine-8-amino-7-oxononanoate aminotransferase, probable"/>
    <property type="match status" value="1"/>
</dbReference>
<keyword evidence="4 7" id="KW-0808">Transferase</keyword>
<keyword evidence="8" id="KW-1185">Reference proteome</keyword>
<dbReference type="InterPro" id="IPR049704">
    <property type="entry name" value="Aminotrans_3_PPA_site"/>
</dbReference>
<keyword evidence="5 6" id="KW-0663">Pyridoxal phosphate</keyword>
<dbReference type="CDD" id="cd00610">
    <property type="entry name" value="OAT_like"/>
    <property type="match status" value="1"/>
</dbReference>
<dbReference type="InterPro" id="IPR005814">
    <property type="entry name" value="Aminotrans_3"/>
</dbReference>
<comment type="cofactor">
    <cofactor evidence="1">
        <name>pyridoxal 5'-phosphate</name>
        <dbReference type="ChEBI" id="CHEBI:597326"/>
    </cofactor>
</comment>
<dbReference type="SUPFAM" id="SSF53383">
    <property type="entry name" value="PLP-dependent transferases"/>
    <property type="match status" value="1"/>
</dbReference>
<dbReference type="PANTHER" id="PTHR42684">
    <property type="entry name" value="ADENOSYLMETHIONINE-8-AMINO-7-OXONONANOATE AMINOTRANSFERASE"/>
    <property type="match status" value="1"/>
</dbReference>
<dbReference type="NCBIfam" id="NF004767">
    <property type="entry name" value="PRK06105.1"/>
    <property type="match status" value="1"/>
</dbReference>
<reference evidence="7 8" key="1">
    <citation type="submission" date="2017-03" db="EMBL/GenBank/DDBJ databases">
        <authorList>
            <person name="Afonso C.L."/>
            <person name="Miller P.J."/>
            <person name="Scott M.A."/>
            <person name="Spackman E."/>
            <person name="Goraichik I."/>
            <person name="Dimitrov K.M."/>
            <person name="Suarez D.L."/>
            <person name="Swayne D.E."/>
        </authorList>
    </citation>
    <scope>NUCLEOTIDE SEQUENCE [LARGE SCALE GENOMIC DNA]</scope>
    <source>
        <strain evidence="7 8">CECT 7691</strain>
    </source>
</reference>
<evidence type="ECO:0000313" key="7">
    <source>
        <dbReference type="EMBL" id="SLN72848.1"/>
    </source>
</evidence>
<evidence type="ECO:0000256" key="4">
    <source>
        <dbReference type="ARBA" id="ARBA00022679"/>
    </source>
</evidence>
<dbReference type="Proteomes" id="UP000193200">
    <property type="component" value="Unassembled WGS sequence"/>
</dbReference>
<dbReference type="GO" id="GO:0009102">
    <property type="term" value="P:biotin biosynthetic process"/>
    <property type="evidence" value="ECO:0007669"/>
    <property type="project" value="TreeGrafter"/>
</dbReference>
<dbReference type="Gene3D" id="3.90.1150.10">
    <property type="entry name" value="Aspartate Aminotransferase, domain 1"/>
    <property type="match status" value="1"/>
</dbReference>
<organism evidence="7 8">
    <name type="scientific">Oceanibacterium hippocampi</name>
    <dbReference type="NCBI Taxonomy" id="745714"/>
    <lineage>
        <taxon>Bacteria</taxon>
        <taxon>Pseudomonadati</taxon>
        <taxon>Pseudomonadota</taxon>
        <taxon>Alphaproteobacteria</taxon>
        <taxon>Sneathiellales</taxon>
        <taxon>Sneathiellaceae</taxon>
        <taxon>Oceanibacterium</taxon>
    </lineage>
</organism>